<dbReference type="EMBL" id="UOGC01000018">
    <property type="protein sequence ID" value="VAX15664.1"/>
    <property type="molecule type" value="Genomic_DNA"/>
</dbReference>
<protein>
    <submittedName>
        <fullName evidence="1">Uncharacterized protein</fullName>
    </submittedName>
</protein>
<reference evidence="1" key="1">
    <citation type="submission" date="2018-06" db="EMBL/GenBank/DDBJ databases">
        <authorList>
            <person name="Zhirakovskaya E."/>
        </authorList>
    </citation>
    <scope>NUCLEOTIDE SEQUENCE</scope>
</reference>
<organism evidence="1">
    <name type="scientific">hydrothermal vent metagenome</name>
    <dbReference type="NCBI Taxonomy" id="652676"/>
    <lineage>
        <taxon>unclassified sequences</taxon>
        <taxon>metagenomes</taxon>
        <taxon>ecological metagenomes</taxon>
    </lineage>
</organism>
<dbReference type="AlphaFoldDB" id="A0A3B1BUX7"/>
<gene>
    <name evidence="1" type="ORF">MNBD_NITROSPINAE01-1725</name>
</gene>
<name>A0A3B1BUX7_9ZZZZ</name>
<accession>A0A3B1BUX7</accession>
<sequence length="106" mass="11421">MKQLISVSVIAIFMAVSAFTFSTFSMMTSEAQASGQAWAKLDFGKDLYGLPNVADNREGMGYAMIGYGHDIYGLPNIADNRSDTWAKIGYGDALYGLPHISGNLEG</sequence>
<proteinExistence type="predicted"/>
<evidence type="ECO:0000313" key="1">
    <source>
        <dbReference type="EMBL" id="VAX15664.1"/>
    </source>
</evidence>